<keyword evidence="6" id="KW-0224">Dipeptidase</keyword>
<keyword evidence="18" id="KW-1185">Reference proteome</keyword>
<accession>A0A9Q1GS23</accession>
<keyword evidence="5" id="KW-0378">Hydrolase</keyword>
<evidence type="ECO:0000256" key="3">
    <source>
        <dbReference type="ARBA" id="ARBA00022670"/>
    </source>
</evidence>
<comment type="subunit">
    <text evidence="2">Homodimer.</text>
</comment>
<dbReference type="PANTHER" id="PTHR48480">
    <property type="match status" value="1"/>
</dbReference>
<comment type="catalytic activity">
    <reaction evidence="15">
        <text>Xaa-L-Pro dipeptide + H2O = an L-alpha-amino acid + L-proline</text>
        <dbReference type="Rhea" id="RHEA:76407"/>
        <dbReference type="ChEBI" id="CHEBI:15377"/>
        <dbReference type="ChEBI" id="CHEBI:59869"/>
        <dbReference type="ChEBI" id="CHEBI:60039"/>
        <dbReference type="ChEBI" id="CHEBI:195196"/>
        <dbReference type="EC" id="3.4.13.9"/>
    </reaction>
</comment>
<dbReference type="InterPro" id="IPR000994">
    <property type="entry name" value="Pept_M24"/>
</dbReference>
<dbReference type="Gene3D" id="3.40.350.10">
    <property type="entry name" value="Creatinase/prolidase N-terminal domain"/>
    <property type="match status" value="1"/>
</dbReference>
<feature type="domain" description="Aminopeptidase P N-terminal" evidence="16">
    <location>
        <begin position="1"/>
        <end position="143"/>
    </location>
</feature>
<keyword evidence="8" id="KW-0464">Manganese</keyword>
<comment type="cofactor">
    <cofactor evidence="1">
        <name>Mn(2+)</name>
        <dbReference type="ChEBI" id="CHEBI:29035"/>
    </cofactor>
</comment>
<evidence type="ECO:0000256" key="11">
    <source>
        <dbReference type="ARBA" id="ARBA00044141"/>
    </source>
</evidence>
<keyword evidence="3" id="KW-0645">Protease</keyword>
<comment type="similarity">
    <text evidence="9">Belongs to the peptidase M24B family. Eukaryotic-type prolidase subfamily.</text>
</comment>
<dbReference type="SUPFAM" id="SSF53092">
    <property type="entry name" value="Creatinase/prolidase N-terminal domain"/>
    <property type="match status" value="1"/>
</dbReference>
<dbReference type="GO" id="GO:0006508">
    <property type="term" value="P:proteolysis"/>
    <property type="evidence" value="ECO:0007669"/>
    <property type="project" value="UniProtKB-KW"/>
</dbReference>
<evidence type="ECO:0000313" key="17">
    <source>
        <dbReference type="EMBL" id="KAJ8425861.1"/>
    </source>
</evidence>
<keyword evidence="7" id="KW-0482">Metalloprotease</keyword>
<dbReference type="EMBL" id="JAKOGI010001388">
    <property type="protein sequence ID" value="KAJ8425861.1"/>
    <property type="molecule type" value="Genomic_DNA"/>
</dbReference>
<comment type="caution">
    <text evidence="17">The sequence shown here is derived from an EMBL/GenBank/DDBJ whole genome shotgun (WGS) entry which is preliminary data.</text>
</comment>
<dbReference type="Pfam" id="PF00557">
    <property type="entry name" value="Peptidase_M24"/>
    <property type="match status" value="1"/>
</dbReference>
<evidence type="ECO:0000256" key="8">
    <source>
        <dbReference type="ARBA" id="ARBA00023211"/>
    </source>
</evidence>
<dbReference type="SUPFAM" id="SSF55920">
    <property type="entry name" value="Creatinase/aminopeptidase"/>
    <property type="match status" value="1"/>
</dbReference>
<dbReference type="GO" id="GO:0102009">
    <property type="term" value="F:proline dipeptidase activity"/>
    <property type="evidence" value="ECO:0007669"/>
    <property type="project" value="UniProtKB-EC"/>
</dbReference>
<sequence length="510" mass="57303">MKLHAINRDNLVQSLRKHLAESSRPVQGLVLLQGGEEKTRYCTDHAELFRQESYFAYLFGVREPGFYGAVDVITGESILFAPRLPADYAVWLGEIKPLSYFKERYMVSMACHVDEMEPILRDQCKGQGKPVLLLLHGLNTDSGNFSKPADFKGMENFETDLSTLHPILTECRVTKSNMELVLIQYANEISSAAHVEVMRNTAVGMKEYQLESMFLHHTYMYGGCRHCSYTCICATGENSAVLHYGHAAAPNEKTLKDGDMALLDMGAEYHFYGSDITCSFPVNGKFSDDQRLIYNAVLNAHNSVIAAIKPGVSWVDMHILAERFILEALKEGSILSGDIGDMMAQRLGGVFMPHGLGHLLGIDTHDPGGYPKGIERPKEPGLRSLRTARELKEDMLWKVQTQQGSSIVRLYGDLRVLVEYELKAMCYIIGLDSDSKDWYAYIVESAQLCFWLLPMLRMQLWKCSMAALFSLLLNTHVTSSGCKNLTNVPRETWEIEAVMAGAQWPLEKDL</sequence>
<evidence type="ECO:0000256" key="10">
    <source>
        <dbReference type="ARBA" id="ARBA00044051"/>
    </source>
</evidence>
<proteinExistence type="inferred from homology"/>
<organism evidence="17 18">
    <name type="scientific">Carnegiea gigantea</name>
    <dbReference type="NCBI Taxonomy" id="171969"/>
    <lineage>
        <taxon>Eukaryota</taxon>
        <taxon>Viridiplantae</taxon>
        <taxon>Streptophyta</taxon>
        <taxon>Embryophyta</taxon>
        <taxon>Tracheophyta</taxon>
        <taxon>Spermatophyta</taxon>
        <taxon>Magnoliopsida</taxon>
        <taxon>eudicotyledons</taxon>
        <taxon>Gunneridae</taxon>
        <taxon>Pentapetalae</taxon>
        <taxon>Caryophyllales</taxon>
        <taxon>Cactineae</taxon>
        <taxon>Cactaceae</taxon>
        <taxon>Cactoideae</taxon>
        <taxon>Echinocereeae</taxon>
        <taxon>Carnegiea</taxon>
    </lineage>
</organism>
<evidence type="ECO:0000256" key="9">
    <source>
        <dbReference type="ARBA" id="ARBA00043990"/>
    </source>
</evidence>
<protein>
    <recommendedName>
        <fullName evidence="11">Xaa-Pro dipeptidase</fullName>
        <ecNumber evidence="10">3.4.13.9</ecNumber>
    </recommendedName>
    <alternativeName>
        <fullName evidence="14">Imidodipeptidase</fullName>
    </alternativeName>
    <alternativeName>
        <fullName evidence="12">Peptidase D</fullName>
    </alternativeName>
    <alternativeName>
        <fullName evidence="13">Proline dipeptidase</fullName>
    </alternativeName>
</protein>
<evidence type="ECO:0000256" key="13">
    <source>
        <dbReference type="ARBA" id="ARBA00044284"/>
    </source>
</evidence>
<dbReference type="EC" id="3.4.13.9" evidence="10"/>
<evidence type="ECO:0000259" key="16">
    <source>
        <dbReference type="SMART" id="SM01011"/>
    </source>
</evidence>
<dbReference type="AlphaFoldDB" id="A0A9Q1GS23"/>
<keyword evidence="4" id="KW-0479">Metal-binding</keyword>
<dbReference type="GO" id="GO:0070006">
    <property type="term" value="F:metalloaminopeptidase activity"/>
    <property type="evidence" value="ECO:0007669"/>
    <property type="project" value="InterPro"/>
</dbReference>
<evidence type="ECO:0000313" key="18">
    <source>
        <dbReference type="Proteomes" id="UP001153076"/>
    </source>
</evidence>
<evidence type="ECO:0000256" key="14">
    <source>
        <dbReference type="ARBA" id="ARBA00044351"/>
    </source>
</evidence>
<evidence type="ECO:0000256" key="1">
    <source>
        <dbReference type="ARBA" id="ARBA00001936"/>
    </source>
</evidence>
<dbReference type="InterPro" id="IPR036005">
    <property type="entry name" value="Creatinase/aminopeptidase-like"/>
</dbReference>
<dbReference type="Gene3D" id="3.90.230.10">
    <property type="entry name" value="Creatinase/methionine aminopeptidase superfamily"/>
    <property type="match status" value="1"/>
</dbReference>
<dbReference type="CDD" id="cd01087">
    <property type="entry name" value="Prolidase"/>
    <property type="match status" value="1"/>
</dbReference>
<reference evidence="17" key="1">
    <citation type="submission" date="2022-04" db="EMBL/GenBank/DDBJ databases">
        <title>Carnegiea gigantea Genome sequencing and assembly v2.</title>
        <authorList>
            <person name="Copetti D."/>
            <person name="Sanderson M.J."/>
            <person name="Burquez A."/>
            <person name="Wojciechowski M.F."/>
        </authorList>
    </citation>
    <scope>NUCLEOTIDE SEQUENCE</scope>
    <source>
        <strain evidence="17">SGP5-SGP5p</strain>
        <tissue evidence="17">Aerial part</tissue>
    </source>
</reference>
<evidence type="ECO:0000256" key="15">
    <source>
        <dbReference type="ARBA" id="ARBA00048994"/>
    </source>
</evidence>
<dbReference type="InterPro" id="IPR007865">
    <property type="entry name" value="Aminopep_P_N"/>
</dbReference>
<gene>
    <name evidence="17" type="ORF">Cgig2_021813</name>
</gene>
<name>A0A9Q1GS23_9CARY</name>
<dbReference type="OrthoDB" id="10261878at2759"/>
<dbReference type="Proteomes" id="UP001153076">
    <property type="component" value="Unassembled WGS sequence"/>
</dbReference>
<dbReference type="InterPro" id="IPR029149">
    <property type="entry name" value="Creatin/AminoP/Spt16_N"/>
</dbReference>
<dbReference type="Pfam" id="PF05195">
    <property type="entry name" value="AMP_N"/>
    <property type="match status" value="1"/>
</dbReference>
<dbReference type="PANTHER" id="PTHR48480:SF2">
    <property type="entry name" value="PEPTIDASE D"/>
    <property type="match status" value="1"/>
</dbReference>
<evidence type="ECO:0000256" key="5">
    <source>
        <dbReference type="ARBA" id="ARBA00022801"/>
    </source>
</evidence>
<dbReference type="InterPro" id="IPR052433">
    <property type="entry name" value="X-Pro_dipept-like"/>
</dbReference>
<evidence type="ECO:0000256" key="6">
    <source>
        <dbReference type="ARBA" id="ARBA00022997"/>
    </source>
</evidence>
<dbReference type="GO" id="GO:0030145">
    <property type="term" value="F:manganese ion binding"/>
    <property type="evidence" value="ECO:0007669"/>
    <property type="project" value="InterPro"/>
</dbReference>
<evidence type="ECO:0000256" key="12">
    <source>
        <dbReference type="ARBA" id="ARBA00044252"/>
    </source>
</evidence>
<dbReference type="SMART" id="SM01011">
    <property type="entry name" value="AMP_N"/>
    <property type="match status" value="1"/>
</dbReference>
<evidence type="ECO:0000256" key="4">
    <source>
        <dbReference type="ARBA" id="ARBA00022723"/>
    </source>
</evidence>
<evidence type="ECO:0000256" key="7">
    <source>
        <dbReference type="ARBA" id="ARBA00023049"/>
    </source>
</evidence>
<evidence type="ECO:0000256" key="2">
    <source>
        <dbReference type="ARBA" id="ARBA00011738"/>
    </source>
</evidence>